<dbReference type="Pfam" id="PF07873">
    <property type="entry name" value="YabP"/>
    <property type="match status" value="1"/>
</dbReference>
<dbReference type="EMBL" id="SVNY01000002">
    <property type="protein sequence ID" value="MBE6832775.1"/>
    <property type="molecule type" value="Genomic_DNA"/>
</dbReference>
<protein>
    <submittedName>
        <fullName evidence="1">Sporulation protein</fullName>
    </submittedName>
</protein>
<evidence type="ECO:0000313" key="1">
    <source>
        <dbReference type="EMBL" id="MBE6832775.1"/>
    </source>
</evidence>
<dbReference type="RefSeq" id="WP_326840044.1">
    <property type="nucleotide sequence ID" value="NZ_SVNY01000002.1"/>
</dbReference>
<gene>
    <name evidence="1" type="ORF">E7512_04215</name>
</gene>
<dbReference type="InterPro" id="IPR022476">
    <property type="entry name" value="Spore_YabP/YqfC"/>
</dbReference>
<evidence type="ECO:0000313" key="2">
    <source>
        <dbReference type="Proteomes" id="UP000754750"/>
    </source>
</evidence>
<dbReference type="AlphaFoldDB" id="A0A928KQL9"/>
<dbReference type="Proteomes" id="UP000754750">
    <property type="component" value="Unassembled WGS sequence"/>
</dbReference>
<organism evidence="1 2">
    <name type="scientific">Faecalispora sporosphaeroides</name>
    <dbReference type="NCBI Taxonomy" id="1549"/>
    <lineage>
        <taxon>Bacteria</taxon>
        <taxon>Bacillati</taxon>
        <taxon>Bacillota</taxon>
        <taxon>Clostridia</taxon>
        <taxon>Eubacteriales</taxon>
        <taxon>Oscillospiraceae</taxon>
        <taxon>Faecalispora</taxon>
    </lineage>
</organism>
<proteinExistence type="predicted"/>
<accession>A0A928KQL9</accession>
<reference evidence="1" key="1">
    <citation type="submission" date="2019-04" db="EMBL/GenBank/DDBJ databases">
        <title>Evolution of Biomass-Degrading Anaerobic Consortia Revealed by Metagenomics.</title>
        <authorList>
            <person name="Peng X."/>
        </authorList>
    </citation>
    <scope>NUCLEOTIDE SEQUENCE</scope>
    <source>
        <strain evidence="1">SIG551</strain>
    </source>
</reference>
<sequence>MKKKQLNVPSLPPSSLLSGFRMEISGNREAVLEGCDGVLEYSEEAIRVRAGKMSIRFTGRNLKIKCLTADSLVVEGYLTGLEFIT</sequence>
<comment type="caution">
    <text evidence="1">The sequence shown here is derived from an EMBL/GenBank/DDBJ whole genome shotgun (WGS) entry which is preliminary data.</text>
</comment>
<name>A0A928KQL9_9FIRM</name>